<dbReference type="Gene3D" id="2.60.120.560">
    <property type="entry name" value="Exo-inulinase, domain 1"/>
    <property type="match status" value="1"/>
</dbReference>
<dbReference type="InterPro" id="IPR013189">
    <property type="entry name" value="Glyco_hydro_32_C"/>
</dbReference>
<dbReference type="SUPFAM" id="SSF75005">
    <property type="entry name" value="Arabinanase/levansucrase/invertase"/>
    <property type="match status" value="1"/>
</dbReference>
<evidence type="ECO:0000259" key="8">
    <source>
        <dbReference type="Pfam" id="PF08244"/>
    </source>
</evidence>
<reference evidence="9 10" key="1">
    <citation type="journal article" date="2019" name="Int. J. Syst. Evol. Microbiol.">
        <title>The Global Catalogue of Microorganisms (GCM) 10K type strain sequencing project: providing services to taxonomists for standard genome sequencing and annotation.</title>
        <authorList>
            <consortium name="The Broad Institute Genomics Platform"/>
            <consortium name="The Broad Institute Genome Sequencing Center for Infectious Disease"/>
            <person name="Wu L."/>
            <person name="Ma J."/>
        </authorList>
    </citation>
    <scope>NUCLEOTIDE SEQUENCE [LARGE SCALE GENOMIC DNA]</scope>
    <source>
        <strain evidence="9 10">JCM 13850</strain>
    </source>
</reference>
<dbReference type="InterPro" id="IPR013148">
    <property type="entry name" value="Glyco_hydro_32_N"/>
</dbReference>
<name>A0ABN2Y3D2_9ACTN</name>
<evidence type="ECO:0000256" key="6">
    <source>
        <dbReference type="SAM" id="SignalP"/>
    </source>
</evidence>
<keyword evidence="10" id="KW-1185">Reference proteome</keyword>
<comment type="caution">
    <text evidence="9">The sequence shown here is derived from an EMBL/GenBank/DDBJ whole genome shotgun (WGS) entry which is preliminary data.</text>
</comment>
<dbReference type="InterPro" id="IPR018053">
    <property type="entry name" value="Glyco_hydro_32_AS"/>
</dbReference>
<dbReference type="CDD" id="cd08996">
    <property type="entry name" value="GH32_FFase"/>
    <property type="match status" value="1"/>
</dbReference>
<dbReference type="Gene3D" id="2.115.10.20">
    <property type="entry name" value="Glycosyl hydrolase domain, family 43"/>
    <property type="match status" value="1"/>
</dbReference>
<comment type="similarity">
    <text evidence="1 5">Belongs to the glycosyl hydrolase 32 family.</text>
</comment>
<keyword evidence="6" id="KW-0732">Signal</keyword>
<protein>
    <recommendedName>
        <fullName evidence="2">beta-fructofuranosidase</fullName>
        <ecNumber evidence="2">3.2.1.26</ecNumber>
    </recommendedName>
</protein>
<gene>
    <name evidence="9" type="ORF">GCM10009727_04780</name>
</gene>
<evidence type="ECO:0000313" key="10">
    <source>
        <dbReference type="Proteomes" id="UP001501020"/>
    </source>
</evidence>
<dbReference type="PANTHER" id="PTHR43101:SF1">
    <property type="entry name" value="BETA-FRUCTOSIDASE"/>
    <property type="match status" value="1"/>
</dbReference>
<accession>A0ABN2Y3D2</accession>
<evidence type="ECO:0000256" key="1">
    <source>
        <dbReference type="ARBA" id="ARBA00009902"/>
    </source>
</evidence>
<keyword evidence="4 5" id="KW-0326">Glycosidase</keyword>
<dbReference type="InterPro" id="IPR023296">
    <property type="entry name" value="Glyco_hydro_beta-prop_sf"/>
</dbReference>
<evidence type="ECO:0000256" key="2">
    <source>
        <dbReference type="ARBA" id="ARBA00012758"/>
    </source>
</evidence>
<evidence type="ECO:0000256" key="5">
    <source>
        <dbReference type="RuleBase" id="RU362110"/>
    </source>
</evidence>
<evidence type="ECO:0000259" key="7">
    <source>
        <dbReference type="Pfam" id="PF00251"/>
    </source>
</evidence>
<feature type="domain" description="Glycosyl hydrolase family 32 N-terminal" evidence="7">
    <location>
        <begin position="218"/>
        <end position="504"/>
    </location>
</feature>
<proteinExistence type="inferred from homology"/>
<dbReference type="InterPro" id="IPR013320">
    <property type="entry name" value="ConA-like_dom_sf"/>
</dbReference>
<dbReference type="SMART" id="SM00640">
    <property type="entry name" value="Glyco_32"/>
    <property type="match status" value="1"/>
</dbReference>
<dbReference type="EMBL" id="BAAAMR010000002">
    <property type="protein sequence ID" value="GAA2120258.1"/>
    <property type="molecule type" value="Genomic_DNA"/>
</dbReference>
<dbReference type="InterPro" id="IPR051214">
    <property type="entry name" value="GH32_Enzymes"/>
</dbReference>
<dbReference type="EC" id="3.2.1.26" evidence="2"/>
<dbReference type="SUPFAM" id="SSF49899">
    <property type="entry name" value="Concanavalin A-like lectins/glucanases"/>
    <property type="match status" value="1"/>
</dbReference>
<dbReference type="InterPro" id="IPR001362">
    <property type="entry name" value="Glyco_hydro_32"/>
</dbReference>
<sequence length="670" mass="71433">MHRGLSHALVTLSVALTCVGGQLPAHADPAGSAGPDNADFETGDLSGWQVVAGDAFSVTDATTYWGGAFNKHGTRFLSGFVSKGDDATGEVRSSTFRLDSATMSFLVSGGWNPDRLYVALVRASDGEVLAKQSGMDDEALVRVTWDTSAWRGQDVYLRIVDNATGGWGHINADDFRVTDATKADNGLTFNRLSQQGQPAKAAPGAADYATDPLRPQFHYTPYQGWINDPNGLIQWNGRHQLFSQFYPDAPKWGPMHWAHADSSDGVHWRNLPVALAPPAPASATDASGIFSGSAVDDHGTLTAVYTISTDTGAHPGATPETVGIATSRDGVTFTPYTGNPVIAAPPDGSEAGFRDPYVFRDPSDGLWKLVIGSGHGGHGRAQLYSSKDLRAWTYVGVLAEGDGTTGAMWECPNLFQLGGKWVLLVSADNTDYAYVGTFDGKRFTPEKVSRLDAGPDLYAAQHYRDAGGRDLLIGWMDNWNAKEPTRVDGWAGAQTITRQLFLKPDGTVGSRPIAQADRLHTGAPRTTPAGQVTAPKELARGDALDLRATVDVGRSKASGFTLKLRSSAAEGAELRYDLATHVLTLDTTNAGYGSGGTWSATVLPDQAGRLDLRVLVDRSSLEVFTADGTALTARVYPRYQESDQVTLVPSGGAVQLTQARAWPMGSTWNG</sequence>
<dbReference type="Pfam" id="PF08244">
    <property type="entry name" value="Glyco_hydro_32C"/>
    <property type="match status" value="1"/>
</dbReference>
<evidence type="ECO:0000256" key="4">
    <source>
        <dbReference type="ARBA" id="ARBA00023295"/>
    </source>
</evidence>
<feature type="domain" description="Glycosyl hydrolase family 32 C-terminal" evidence="8">
    <location>
        <begin position="531"/>
        <end position="663"/>
    </location>
</feature>
<organism evidence="9 10">
    <name type="scientific">Actinomadura napierensis</name>
    <dbReference type="NCBI Taxonomy" id="267854"/>
    <lineage>
        <taxon>Bacteria</taxon>
        <taxon>Bacillati</taxon>
        <taxon>Actinomycetota</taxon>
        <taxon>Actinomycetes</taxon>
        <taxon>Streptosporangiales</taxon>
        <taxon>Thermomonosporaceae</taxon>
        <taxon>Actinomadura</taxon>
    </lineage>
</organism>
<feature type="signal peptide" evidence="6">
    <location>
        <begin position="1"/>
        <end position="27"/>
    </location>
</feature>
<dbReference type="PANTHER" id="PTHR43101">
    <property type="entry name" value="BETA-FRUCTOSIDASE"/>
    <property type="match status" value="1"/>
</dbReference>
<evidence type="ECO:0000256" key="3">
    <source>
        <dbReference type="ARBA" id="ARBA00022801"/>
    </source>
</evidence>
<dbReference type="PROSITE" id="PS00609">
    <property type="entry name" value="GLYCOSYL_HYDROL_F32"/>
    <property type="match status" value="1"/>
</dbReference>
<feature type="chain" id="PRO_5047355483" description="beta-fructofuranosidase" evidence="6">
    <location>
        <begin position="28"/>
        <end position="670"/>
    </location>
</feature>
<evidence type="ECO:0000313" key="9">
    <source>
        <dbReference type="EMBL" id="GAA2120258.1"/>
    </source>
</evidence>
<dbReference type="Proteomes" id="UP001501020">
    <property type="component" value="Unassembled WGS sequence"/>
</dbReference>
<keyword evidence="3 5" id="KW-0378">Hydrolase</keyword>
<dbReference type="Pfam" id="PF00251">
    <property type="entry name" value="Glyco_hydro_32N"/>
    <property type="match status" value="1"/>
</dbReference>